<name>M0NB39_9EURY</name>
<feature type="compositionally biased region" description="Basic and acidic residues" evidence="1">
    <location>
        <begin position="54"/>
        <end position="63"/>
    </location>
</feature>
<dbReference type="RefSeq" id="WP_005040777.1">
    <property type="nucleotide sequence ID" value="NZ_AOME01000024.1"/>
</dbReference>
<dbReference type="AlphaFoldDB" id="M0NB39"/>
<dbReference type="Proteomes" id="UP000011625">
    <property type="component" value="Unassembled WGS sequence"/>
</dbReference>
<protein>
    <submittedName>
        <fullName evidence="2">Uncharacterized protein</fullName>
    </submittedName>
</protein>
<dbReference type="PATRIC" id="fig|1227456.3.peg.1018"/>
<reference evidence="2 3" key="1">
    <citation type="journal article" date="2014" name="PLoS Genet.">
        <title>Phylogenetically driven sequencing of extremely halophilic archaea reveals strategies for static and dynamic osmo-response.</title>
        <authorList>
            <person name="Becker E.A."/>
            <person name="Seitzer P.M."/>
            <person name="Tritt A."/>
            <person name="Larsen D."/>
            <person name="Krusor M."/>
            <person name="Yao A.I."/>
            <person name="Wu D."/>
            <person name="Madern D."/>
            <person name="Eisen J.A."/>
            <person name="Darling A.E."/>
            <person name="Facciotti M.T."/>
        </authorList>
    </citation>
    <scope>NUCLEOTIDE SEQUENCE [LARGE SCALE GENOMIC DNA]</scope>
    <source>
        <strain evidence="2 3">DSM 8989</strain>
    </source>
</reference>
<evidence type="ECO:0000313" key="3">
    <source>
        <dbReference type="Proteomes" id="UP000011625"/>
    </source>
</evidence>
<keyword evidence="3" id="KW-1185">Reference proteome</keyword>
<evidence type="ECO:0000256" key="1">
    <source>
        <dbReference type="SAM" id="MobiDB-lite"/>
    </source>
</evidence>
<evidence type="ECO:0000313" key="2">
    <source>
        <dbReference type="EMBL" id="EMA54788.1"/>
    </source>
</evidence>
<sequence length="69" mass="7217">MTDDTPNGTPDNDLFAQDEASAHRFVAGRTGTGKIDCLIELAAAAHAESAPEWFDPKADHEDGTTGGDS</sequence>
<gene>
    <name evidence="2" type="ORF">C450_04978</name>
</gene>
<accession>M0NB39</accession>
<proteinExistence type="predicted"/>
<organism evidence="2 3">
    <name type="scientific">Halococcus salifodinae DSM 8989</name>
    <dbReference type="NCBI Taxonomy" id="1227456"/>
    <lineage>
        <taxon>Archaea</taxon>
        <taxon>Methanobacteriati</taxon>
        <taxon>Methanobacteriota</taxon>
        <taxon>Stenosarchaea group</taxon>
        <taxon>Halobacteria</taxon>
        <taxon>Halobacteriales</taxon>
        <taxon>Halococcaceae</taxon>
        <taxon>Halococcus</taxon>
    </lineage>
</organism>
<dbReference type="EMBL" id="AOME01000024">
    <property type="protein sequence ID" value="EMA54788.1"/>
    <property type="molecule type" value="Genomic_DNA"/>
</dbReference>
<feature type="region of interest" description="Disordered" evidence="1">
    <location>
        <begin position="46"/>
        <end position="69"/>
    </location>
</feature>
<dbReference type="STRING" id="1227456.C450_04978"/>
<comment type="caution">
    <text evidence="2">The sequence shown here is derived from an EMBL/GenBank/DDBJ whole genome shotgun (WGS) entry which is preliminary data.</text>
</comment>